<feature type="region of interest" description="Disordered" evidence="1">
    <location>
        <begin position="168"/>
        <end position="194"/>
    </location>
</feature>
<feature type="compositionally biased region" description="Low complexity" evidence="1">
    <location>
        <begin position="168"/>
        <end position="181"/>
    </location>
</feature>
<feature type="compositionally biased region" description="Polar residues" evidence="1">
    <location>
        <begin position="84"/>
        <end position="93"/>
    </location>
</feature>
<gene>
    <name evidence="2" type="primary">bora</name>
    <name evidence="2" type="ORF">EVAR_72419_1</name>
</gene>
<feature type="region of interest" description="Disordered" evidence="1">
    <location>
        <begin position="46"/>
        <end position="93"/>
    </location>
</feature>
<comment type="caution">
    <text evidence="2">The sequence shown here is derived from an EMBL/GenBank/DDBJ whole genome shotgun (WGS) entry which is preliminary data.</text>
</comment>
<keyword evidence="3" id="KW-1185">Reference proteome</keyword>
<proteinExistence type="predicted"/>
<sequence>MVRTPPAKRFHRVKNPFEAALAEKLHLPLIASEADVELLSPIHPLSTRKRSSESNRSQYRNHENDLSKTDSTENITNETGENESFTPERSSSPLNLMLKNNIAEFSTDSFNVKVSRLKVNSSKIHSNGKETNNNTENRNLMEIDIFQHDDTEDMLESTVDMDEMHVSQLSAHSSNGSSSQSDTPRSKRRSASRKTYHNLFQLIGLRTKMSKFLKTRNQ</sequence>
<dbReference type="AlphaFoldDB" id="A0A4C1T6T7"/>
<dbReference type="OrthoDB" id="10020858at2759"/>
<dbReference type="EMBL" id="BGZK01004647">
    <property type="protein sequence ID" value="GBP10132.1"/>
    <property type="molecule type" value="Genomic_DNA"/>
</dbReference>
<protein>
    <submittedName>
        <fullName evidence="2">Protein aurora borealis</fullName>
    </submittedName>
</protein>
<evidence type="ECO:0000313" key="3">
    <source>
        <dbReference type="Proteomes" id="UP000299102"/>
    </source>
</evidence>
<name>A0A4C1T6T7_EUMVA</name>
<evidence type="ECO:0000256" key="1">
    <source>
        <dbReference type="SAM" id="MobiDB-lite"/>
    </source>
</evidence>
<evidence type="ECO:0000313" key="2">
    <source>
        <dbReference type="EMBL" id="GBP10132.1"/>
    </source>
</evidence>
<reference evidence="2 3" key="1">
    <citation type="journal article" date="2019" name="Commun. Biol.">
        <title>The bagworm genome reveals a unique fibroin gene that provides high tensile strength.</title>
        <authorList>
            <person name="Kono N."/>
            <person name="Nakamura H."/>
            <person name="Ohtoshi R."/>
            <person name="Tomita M."/>
            <person name="Numata K."/>
            <person name="Arakawa K."/>
        </authorList>
    </citation>
    <scope>NUCLEOTIDE SEQUENCE [LARGE SCALE GENOMIC DNA]</scope>
</reference>
<organism evidence="2 3">
    <name type="scientific">Eumeta variegata</name>
    <name type="common">Bagworm moth</name>
    <name type="synonym">Eumeta japonica</name>
    <dbReference type="NCBI Taxonomy" id="151549"/>
    <lineage>
        <taxon>Eukaryota</taxon>
        <taxon>Metazoa</taxon>
        <taxon>Ecdysozoa</taxon>
        <taxon>Arthropoda</taxon>
        <taxon>Hexapoda</taxon>
        <taxon>Insecta</taxon>
        <taxon>Pterygota</taxon>
        <taxon>Neoptera</taxon>
        <taxon>Endopterygota</taxon>
        <taxon>Lepidoptera</taxon>
        <taxon>Glossata</taxon>
        <taxon>Ditrysia</taxon>
        <taxon>Tineoidea</taxon>
        <taxon>Psychidae</taxon>
        <taxon>Oiketicinae</taxon>
        <taxon>Eumeta</taxon>
    </lineage>
</organism>
<dbReference type="Proteomes" id="UP000299102">
    <property type="component" value="Unassembled WGS sequence"/>
</dbReference>
<feature type="compositionally biased region" description="Basic and acidic residues" evidence="1">
    <location>
        <begin position="60"/>
        <end position="71"/>
    </location>
</feature>
<accession>A0A4C1T6T7</accession>
<feature type="compositionally biased region" description="Low complexity" evidence="1">
    <location>
        <begin position="72"/>
        <end position="83"/>
    </location>
</feature>